<dbReference type="CTD" id="57089"/>
<keyword evidence="6 14" id="KW-0812">Transmembrane</keyword>
<evidence type="ECO:0000256" key="1">
    <source>
        <dbReference type="ARBA" id="ARBA00001913"/>
    </source>
</evidence>
<evidence type="ECO:0000313" key="16">
    <source>
        <dbReference type="Proteomes" id="UP000694398"/>
    </source>
</evidence>
<dbReference type="PANTHER" id="PTHR11782:SF37">
    <property type="entry name" value="ECTONUCLEOSIDE TRIPHOSPHATE DIPHOSPHOHYDROLASE 7"/>
    <property type="match status" value="1"/>
</dbReference>
<evidence type="ECO:0000256" key="14">
    <source>
        <dbReference type="SAM" id="Phobius"/>
    </source>
</evidence>
<feature type="binding site" evidence="12">
    <location>
        <begin position="261"/>
        <end position="265"/>
    </location>
    <ligand>
        <name>ATP</name>
        <dbReference type="ChEBI" id="CHEBI:30616"/>
    </ligand>
</feature>
<keyword evidence="9 14" id="KW-0472">Membrane</keyword>
<dbReference type="GO" id="GO:0030659">
    <property type="term" value="C:cytoplasmic vesicle membrane"/>
    <property type="evidence" value="ECO:0007669"/>
    <property type="project" value="UniProtKB-SubCell"/>
</dbReference>
<dbReference type="RefSeq" id="XP_005407728.1">
    <property type="nucleotide sequence ID" value="XM_005407671.2"/>
</dbReference>
<dbReference type="AlphaFoldDB" id="A0A8C2UTN0"/>
<comment type="cofactor">
    <cofactor evidence="1">
        <name>Ca(2+)</name>
        <dbReference type="ChEBI" id="CHEBI:29108"/>
    </cofactor>
</comment>
<keyword evidence="16" id="KW-1185">Reference proteome</keyword>
<dbReference type="GO" id="GO:0046039">
    <property type="term" value="P:GTP metabolic process"/>
    <property type="evidence" value="ECO:0007669"/>
    <property type="project" value="Ensembl"/>
</dbReference>
<dbReference type="OMA" id="HESIGFM"/>
<dbReference type="PROSITE" id="PS01238">
    <property type="entry name" value="GDA1_CD39_NTPASE"/>
    <property type="match status" value="1"/>
</dbReference>
<keyword evidence="10" id="KW-0325">Glycoprotein</keyword>
<dbReference type="InterPro" id="IPR000407">
    <property type="entry name" value="GDA1_CD39_NTPase"/>
</dbReference>
<evidence type="ECO:0000256" key="12">
    <source>
        <dbReference type="PIRSR" id="PIRSR600407-2"/>
    </source>
</evidence>
<dbReference type="Ensembl" id="ENSCLAT00000005761.1">
    <property type="protein sequence ID" value="ENSCLAP00000005660.1"/>
    <property type="gene ID" value="ENSCLAG00000004017.1"/>
</dbReference>
<evidence type="ECO:0000256" key="6">
    <source>
        <dbReference type="ARBA" id="ARBA00022692"/>
    </source>
</evidence>
<evidence type="ECO:0000256" key="9">
    <source>
        <dbReference type="ARBA" id="ARBA00023136"/>
    </source>
</evidence>
<sequence>MARISFSYLCPASWYFTVPTVSPFLRQRVAFLGVFFISCLLLLMLIMDFRHWGASLPRDRLYERYLARVGELEATDTEDPNLNYGLVIDCGSSGSRIFVYFWPRHNGNPHDLLDIKQMRDRNSQPVVKKIKPGISAMADTPEHASDYLRPLLSFAAAHVPVKKHKETPLYILCTAGMRLLPERKQLAILADLVKDLPLEFDFLFSQSQAEVISGKQEGVYAWIGINFVLGRFDHEDESDADSSQESTTGRRRTVGILDMGGASLQIAYEVPTSTSALPPKQEEAAKILLAEFNLGCDVQHTEHVYRVYVTTFLGFGGNFARQRYEDLVLNETLNKNRLLGEKTGLSPDNPFLDPCLPVGLTDVVERNSQVLHIRGKGDWATCGMMLSPLLARSNTSQASLNGIYQSPIDFNNSEFYGFSEFFYCTEDVLRIGGRYHGPTFAKAAQDYCGMAWSVLTQRFKNGLFSSHADEHRLKYQCFKSAWMYQVLHEGFHFPYDYPNLRTAQLVYDREVQWTLGAILYKTRFLPLRDLRQEGVRQAHGNWFRLSFVYNHYLFFACILVVLLAIILYLLRLRRIHHRQTRASASLDLLWIEEVVPIIGVQVAP</sequence>
<dbReference type="CDD" id="cd24045">
    <property type="entry name" value="ASKHA_NBD_NTPDase4-like"/>
    <property type="match status" value="1"/>
</dbReference>
<organism evidence="15 16">
    <name type="scientific">Chinchilla lanigera</name>
    <name type="common">Long-tailed chinchilla</name>
    <name type="synonym">Chinchilla villidera</name>
    <dbReference type="NCBI Taxonomy" id="34839"/>
    <lineage>
        <taxon>Eukaryota</taxon>
        <taxon>Metazoa</taxon>
        <taxon>Chordata</taxon>
        <taxon>Craniata</taxon>
        <taxon>Vertebrata</taxon>
        <taxon>Euteleostomi</taxon>
        <taxon>Mammalia</taxon>
        <taxon>Eutheria</taxon>
        <taxon>Euarchontoglires</taxon>
        <taxon>Glires</taxon>
        <taxon>Rodentia</taxon>
        <taxon>Hystricomorpha</taxon>
        <taxon>Chinchillidae</taxon>
        <taxon>Chinchilla</taxon>
    </lineage>
</organism>
<evidence type="ECO:0000256" key="5">
    <source>
        <dbReference type="ARBA" id="ARBA00012445"/>
    </source>
</evidence>
<dbReference type="EC" id="3.6.1.15" evidence="5"/>
<dbReference type="GO" id="GO:0034656">
    <property type="term" value="P:nucleobase-containing small molecule catabolic process"/>
    <property type="evidence" value="ECO:0007669"/>
    <property type="project" value="Ensembl"/>
</dbReference>
<dbReference type="GO" id="GO:0050776">
    <property type="term" value="P:regulation of immune response"/>
    <property type="evidence" value="ECO:0007669"/>
    <property type="project" value="Ensembl"/>
</dbReference>
<evidence type="ECO:0000256" key="13">
    <source>
        <dbReference type="RuleBase" id="RU003833"/>
    </source>
</evidence>
<dbReference type="GeneTree" id="ENSGT01150000286963"/>
<evidence type="ECO:0000256" key="3">
    <source>
        <dbReference type="ARBA" id="ARBA00004439"/>
    </source>
</evidence>
<gene>
    <name evidence="15" type="primary">ENTPD7</name>
</gene>
<keyword evidence="7 13" id="KW-0378">Hydrolase</keyword>
<evidence type="ECO:0000256" key="10">
    <source>
        <dbReference type="ARBA" id="ARBA00023180"/>
    </source>
</evidence>
<evidence type="ECO:0000256" key="11">
    <source>
        <dbReference type="PIRSR" id="PIRSR600407-1"/>
    </source>
</evidence>
<evidence type="ECO:0000313" key="15">
    <source>
        <dbReference type="Ensembl" id="ENSCLAP00000005660.1"/>
    </source>
</evidence>
<proteinExistence type="inferred from homology"/>
<accession>A0A8C2UTN0</accession>
<dbReference type="GO" id="GO:0045134">
    <property type="term" value="F:UDP phosphatase activity"/>
    <property type="evidence" value="ECO:0007669"/>
    <property type="project" value="TreeGrafter"/>
</dbReference>
<comment type="subcellular location">
    <subcellularLocation>
        <location evidence="3">Cytoplasmic vesicle membrane</location>
        <topology evidence="3">Multi-pass membrane protein</topology>
    </subcellularLocation>
</comment>
<comment type="similarity">
    <text evidence="4 13">Belongs to the GDA1/CD39 NTPase family.</text>
</comment>
<dbReference type="GO" id="GO:0043273">
    <property type="term" value="F:CTPase activity"/>
    <property type="evidence" value="ECO:0007669"/>
    <property type="project" value="Ensembl"/>
</dbReference>
<dbReference type="FunFam" id="3.30.420.40:FF:000057">
    <property type="entry name" value="Ectonucleoside triphosphate diphosphohydrolase 4"/>
    <property type="match status" value="1"/>
</dbReference>
<evidence type="ECO:0000256" key="2">
    <source>
        <dbReference type="ARBA" id="ARBA00001946"/>
    </source>
</evidence>
<keyword evidence="12" id="KW-0547">Nucleotide-binding</keyword>
<evidence type="ECO:0000256" key="7">
    <source>
        <dbReference type="ARBA" id="ARBA00022801"/>
    </source>
</evidence>
<name>A0A8C2UTN0_CHILA</name>
<evidence type="ECO:0000256" key="8">
    <source>
        <dbReference type="ARBA" id="ARBA00022989"/>
    </source>
</evidence>
<evidence type="ECO:0000256" key="4">
    <source>
        <dbReference type="ARBA" id="ARBA00009283"/>
    </source>
</evidence>
<dbReference type="GO" id="GO:0003924">
    <property type="term" value="F:GTPase activity"/>
    <property type="evidence" value="ECO:0007669"/>
    <property type="project" value="Ensembl"/>
</dbReference>
<dbReference type="GO" id="GO:0006256">
    <property type="term" value="P:UDP catabolic process"/>
    <property type="evidence" value="ECO:0007669"/>
    <property type="project" value="TreeGrafter"/>
</dbReference>
<dbReference type="OrthoDB" id="6372431at2759"/>
<keyword evidence="12" id="KW-0067">ATP-binding</keyword>
<dbReference type="Pfam" id="PF01150">
    <property type="entry name" value="GDA1_CD39"/>
    <property type="match status" value="1"/>
</dbReference>
<dbReference type="GO" id="GO:0005794">
    <property type="term" value="C:Golgi apparatus"/>
    <property type="evidence" value="ECO:0007669"/>
    <property type="project" value="TreeGrafter"/>
</dbReference>
<dbReference type="GeneID" id="102016297"/>
<reference evidence="15" key="2">
    <citation type="submission" date="2025-09" db="UniProtKB">
        <authorList>
            <consortium name="Ensembl"/>
        </authorList>
    </citation>
    <scope>IDENTIFICATION</scope>
</reference>
<keyword evidence="8 14" id="KW-1133">Transmembrane helix</keyword>
<feature type="transmembrane region" description="Helical" evidence="14">
    <location>
        <begin position="29"/>
        <end position="47"/>
    </location>
</feature>
<feature type="active site" description="Proton acceptor" evidence="11">
    <location>
        <position position="217"/>
    </location>
</feature>
<dbReference type="Gene3D" id="3.30.420.40">
    <property type="match status" value="1"/>
</dbReference>
<dbReference type="FunFam" id="3.30.420.150:FF:000003">
    <property type="entry name" value="ectonucleoside triphosphate diphosphohydrolase 7"/>
    <property type="match status" value="1"/>
</dbReference>
<comment type="cofactor">
    <cofactor evidence="2">
        <name>Mg(2+)</name>
        <dbReference type="ChEBI" id="CHEBI:18420"/>
    </cofactor>
</comment>
<dbReference type="GO" id="GO:0006254">
    <property type="term" value="P:CTP catabolic process"/>
    <property type="evidence" value="ECO:0007669"/>
    <property type="project" value="Ensembl"/>
</dbReference>
<dbReference type="Proteomes" id="UP000694398">
    <property type="component" value="Unassembled WGS sequence"/>
</dbReference>
<feature type="transmembrane region" description="Helical" evidence="14">
    <location>
        <begin position="552"/>
        <end position="570"/>
    </location>
</feature>
<reference evidence="15" key="1">
    <citation type="submission" date="2025-08" db="UniProtKB">
        <authorList>
            <consortium name="Ensembl"/>
        </authorList>
    </citation>
    <scope>IDENTIFICATION</scope>
</reference>
<dbReference type="GO" id="GO:0004382">
    <property type="term" value="F:GDP phosphatase activity"/>
    <property type="evidence" value="ECO:0007669"/>
    <property type="project" value="TreeGrafter"/>
</dbReference>
<dbReference type="GO" id="GO:0005524">
    <property type="term" value="F:ATP binding"/>
    <property type="evidence" value="ECO:0007669"/>
    <property type="project" value="UniProtKB-KW"/>
</dbReference>
<dbReference type="Gene3D" id="3.30.420.150">
    <property type="entry name" value="Exopolyphosphatase. Domain 2"/>
    <property type="match status" value="1"/>
</dbReference>
<dbReference type="GO" id="GO:0072539">
    <property type="term" value="P:T-helper 17 cell differentiation"/>
    <property type="evidence" value="ECO:0007669"/>
    <property type="project" value="Ensembl"/>
</dbReference>
<dbReference type="GO" id="GO:0046052">
    <property type="term" value="P:UTP catabolic process"/>
    <property type="evidence" value="ECO:0007669"/>
    <property type="project" value="Ensembl"/>
</dbReference>
<protein>
    <recommendedName>
        <fullName evidence="5">nucleoside-triphosphate phosphatase</fullName>
        <ecNumber evidence="5">3.6.1.15</ecNumber>
    </recommendedName>
</protein>
<dbReference type="PANTHER" id="PTHR11782">
    <property type="entry name" value="ADENOSINE/GUANOSINE DIPHOSPHATASE"/>
    <property type="match status" value="1"/>
</dbReference>